<dbReference type="InterPro" id="IPR027417">
    <property type="entry name" value="P-loop_NTPase"/>
</dbReference>
<feature type="compositionally biased region" description="Basic and acidic residues" evidence="7">
    <location>
        <begin position="873"/>
        <end position="883"/>
    </location>
</feature>
<feature type="region of interest" description="Disordered" evidence="7">
    <location>
        <begin position="59"/>
        <end position="83"/>
    </location>
</feature>
<dbReference type="GO" id="GO:0005524">
    <property type="term" value="F:ATP binding"/>
    <property type="evidence" value="ECO:0007669"/>
    <property type="project" value="UniProtKB-KW"/>
</dbReference>
<dbReference type="Pfam" id="PF13177">
    <property type="entry name" value="DNA_pol3_delta2"/>
    <property type="match status" value="1"/>
</dbReference>
<dbReference type="GO" id="GO:0046872">
    <property type="term" value="F:metal ion binding"/>
    <property type="evidence" value="ECO:0007669"/>
    <property type="project" value="UniProtKB-KW"/>
</dbReference>
<dbReference type="GO" id="GO:0006281">
    <property type="term" value="P:DNA repair"/>
    <property type="evidence" value="ECO:0007669"/>
    <property type="project" value="TreeGrafter"/>
</dbReference>
<evidence type="ECO:0000256" key="5">
    <source>
        <dbReference type="ARBA" id="ARBA00022840"/>
    </source>
</evidence>
<keyword evidence="6" id="KW-0175">Coiled coil</keyword>
<feature type="compositionally biased region" description="Low complexity" evidence="7">
    <location>
        <begin position="1"/>
        <end position="16"/>
    </location>
</feature>
<evidence type="ECO:0000256" key="6">
    <source>
        <dbReference type="ARBA" id="ARBA00023054"/>
    </source>
</evidence>
<feature type="domain" description="STICHEL DnaA-N-like alpha-beta" evidence="10">
    <location>
        <begin position="605"/>
        <end position="686"/>
    </location>
</feature>
<keyword evidence="5" id="KW-0067">ATP-binding</keyword>
<dbReference type="GO" id="GO:0003689">
    <property type="term" value="F:DNA clamp loader activity"/>
    <property type="evidence" value="ECO:0007669"/>
    <property type="project" value="TreeGrafter"/>
</dbReference>
<feature type="region of interest" description="Disordered" evidence="7">
    <location>
        <begin position="853"/>
        <end position="925"/>
    </location>
</feature>
<evidence type="ECO:0000256" key="7">
    <source>
        <dbReference type="SAM" id="MobiDB-lite"/>
    </source>
</evidence>
<dbReference type="InterPro" id="IPR045085">
    <property type="entry name" value="HLD_clamp_pol_III_gamma_tau"/>
</dbReference>
<feature type="region of interest" description="Disordered" evidence="7">
    <location>
        <begin position="1"/>
        <end position="39"/>
    </location>
</feature>
<dbReference type="InterPro" id="IPR050238">
    <property type="entry name" value="DNA_Rep/Repair_Clamp_Loader"/>
</dbReference>
<evidence type="ECO:0000259" key="10">
    <source>
        <dbReference type="Pfam" id="PF23007"/>
    </source>
</evidence>
<comment type="similarity">
    <text evidence="1">Belongs to the DnaX/STICHEL family.</text>
</comment>
<evidence type="ECO:0000313" key="12">
    <source>
        <dbReference type="Proteomes" id="UP000585474"/>
    </source>
</evidence>
<feature type="domain" description="DNA polymerase III gamma subunit" evidence="8">
    <location>
        <begin position="389"/>
        <end position="513"/>
    </location>
</feature>
<feature type="region of interest" description="Disordered" evidence="7">
    <location>
        <begin position="535"/>
        <end position="570"/>
    </location>
</feature>
<dbReference type="PANTHER" id="PTHR11669:SF51">
    <property type="entry name" value="AAA+ ATPASE DOMAIN-CONTAINING PROTEIN"/>
    <property type="match status" value="1"/>
</dbReference>
<gene>
    <name evidence="11" type="ORF">Acr_21g0011710</name>
</gene>
<protein>
    <submittedName>
        <fullName evidence="11">AAA-type ATPase family protein</fullName>
    </submittedName>
</protein>
<dbReference type="GO" id="GO:0003887">
    <property type="term" value="F:DNA-directed DNA polymerase activity"/>
    <property type="evidence" value="ECO:0007669"/>
    <property type="project" value="InterPro"/>
</dbReference>
<dbReference type="PANTHER" id="PTHR11669">
    <property type="entry name" value="REPLICATION FACTOR C / DNA POLYMERASE III GAMMA-TAU SUBUNIT"/>
    <property type="match status" value="1"/>
</dbReference>
<evidence type="ECO:0000256" key="2">
    <source>
        <dbReference type="ARBA" id="ARBA00022723"/>
    </source>
</evidence>
<dbReference type="SUPFAM" id="SSF52540">
    <property type="entry name" value="P-loop containing nucleoside triphosphate hydrolases"/>
    <property type="match status" value="1"/>
</dbReference>
<dbReference type="AlphaFoldDB" id="A0A7J0GIK6"/>
<dbReference type="GO" id="GO:0003677">
    <property type="term" value="F:DNA binding"/>
    <property type="evidence" value="ECO:0007669"/>
    <property type="project" value="InterPro"/>
</dbReference>
<dbReference type="EMBL" id="BJWL01000021">
    <property type="protein sequence ID" value="GFZ10572.1"/>
    <property type="molecule type" value="Genomic_DNA"/>
</dbReference>
<dbReference type="Pfam" id="PF12169">
    <property type="entry name" value="DNA_pol3_gamma3"/>
    <property type="match status" value="1"/>
</dbReference>
<reference evidence="11 12" key="1">
    <citation type="submission" date="2019-07" db="EMBL/GenBank/DDBJ databases">
        <title>De Novo Assembly of kiwifruit Actinidia rufa.</title>
        <authorList>
            <person name="Sugita-Konishi S."/>
            <person name="Sato K."/>
            <person name="Mori E."/>
            <person name="Abe Y."/>
            <person name="Kisaki G."/>
            <person name="Hamano K."/>
            <person name="Suezawa K."/>
            <person name="Otani M."/>
            <person name="Fukuda T."/>
            <person name="Manabe T."/>
            <person name="Gomi K."/>
            <person name="Tabuchi M."/>
            <person name="Akimitsu K."/>
            <person name="Kataoka I."/>
        </authorList>
    </citation>
    <scope>NUCLEOTIDE SEQUENCE [LARGE SCALE GENOMIC DNA]</scope>
    <source>
        <strain evidence="12">cv. Fuchu</strain>
    </source>
</reference>
<dbReference type="Proteomes" id="UP000585474">
    <property type="component" value="Unassembled WGS sequence"/>
</dbReference>
<dbReference type="GO" id="GO:0009360">
    <property type="term" value="C:DNA polymerase III complex"/>
    <property type="evidence" value="ECO:0007669"/>
    <property type="project" value="InterPro"/>
</dbReference>
<feature type="domain" description="DNA polymerase III subunit gamma/tau helical lid" evidence="9">
    <location>
        <begin position="339"/>
        <end position="380"/>
    </location>
</feature>
<evidence type="ECO:0000256" key="3">
    <source>
        <dbReference type="ARBA" id="ARBA00022741"/>
    </source>
</evidence>
<keyword evidence="2" id="KW-0479">Metal-binding</keyword>
<dbReference type="Pfam" id="PF23007">
    <property type="entry name" value="DnaA_N-like_STI"/>
    <property type="match status" value="1"/>
</dbReference>
<evidence type="ECO:0000256" key="4">
    <source>
        <dbReference type="ARBA" id="ARBA00022833"/>
    </source>
</evidence>
<dbReference type="InterPro" id="IPR012763">
    <property type="entry name" value="DNA_pol_III_sug/sutau_N"/>
</dbReference>
<evidence type="ECO:0000259" key="9">
    <source>
        <dbReference type="Pfam" id="PF22608"/>
    </source>
</evidence>
<keyword evidence="12" id="KW-1185">Reference proteome</keyword>
<keyword evidence="4" id="KW-0862">Zinc</keyword>
<evidence type="ECO:0000313" key="11">
    <source>
        <dbReference type="EMBL" id="GFZ10572.1"/>
    </source>
</evidence>
<feature type="compositionally biased region" description="Basic residues" evidence="7">
    <location>
        <begin position="553"/>
        <end position="566"/>
    </location>
</feature>
<evidence type="ECO:0000256" key="1">
    <source>
        <dbReference type="ARBA" id="ARBA00006360"/>
    </source>
</evidence>
<feature type="compositionally biased region" description="Basic residues" evidence="7">
    <location>
        <begin position="855"/>
        <end position="864"/>
    </location>
</feature>
<dbReference type="InterPro" id="IPR054506">
    <property type="entry name" value="DnaA_N-like_STI"/>
</dbReference>
<dbReference type="NCBIfam" id="TIGR02397">
    <property type="entry name" value="dnaX_nterm"/>
    <property type="match status" value="1"/>
</dbReference>
<keyword evidence="3" id="KW-0547">Nucleotide-binding</keyword>
<dbReference type="Pfam" id="PF22608">
    <property type="entry name" value="DNAX_ATPase_lid"/>
    <property type="match status" value="1"/>
</dbReference>
<feature type="compositionally biased region" description="Polar residues" evidence="7">
    <location>
        <begin position="59"/>
        <end position="77"/>
    </location>
</feature>
<dbReference type="Gene3D" id="1.10.8.60">
    <property type="match status" value="1"/>
</dbReference>
<sequence length="925" mass="102618">MRSSRPSEPGSRGPYRQQSTVTAKFRRCSSVPSPVDPKSIATAMGSLLKKVEDSYSANSLAPSASSQNLKKTSTASPTARRMGCSVPLQWSRMHKGIRTRRKVLRITSKRSTGRNQQETITESFRHFAPGKASRQEMDPMSQDDILDLSFGSSLHSEVDILLNTNISHKYQPKLFQDIAGHEITIKTISKAIEKKKIARLYLFHGSSGTGKTSTARIFMMALNCESTSHAKPCWSCRSCSRSLYVMGLCSGSRMPGFERIKTLLHSTSFTQAIPGFKVLIIKDCHSFNAEAWGELLGIMDQERGSKVVFVLITTDASIVPINISSRCQKFCFPKLKDEEIAQKLSKILACEGVRIEKEALKLITTKAEGSLKEAEHLLDQLALLGSIITSSMVQQLVGLVPQSKLLELLATAISGDTIETIRYTRELIVTGVEPQIIVSQLASLVTDILSGTDIANSSSSMGSSKGNRLLRSRSQLTNTQSERLCHALKVLVETEKQLRLSTEQNSKLMAALLEITSEDVCNRISTSIILPKGVNPFPGGKPNTASEDISSRRLSHGRSNTHHHPISRTSEQLDVDKIEPGATIKSIDQIPRSRGDGIEKWPNTARMSDMEEIWQNMLGGIESGYVKDFLCCQVKLASLTVSTGNVIVHLLFKRQEDKMAAHMSEGSISRALKNSIGCPVTINMSLEPVDLGIIKGDTISTDSQLVNSIHSKQQQRIPSLSEFCQSRNFEAAMHHSTAPELYLSENSRTKTVKDCITNQGQPKFPSEEKEADTSWPQKVSPFVGLLPQKNQLDTSPNLTREGLTIGQTSMDTTHIMRPNKAKHRWLSLSSIPQSDASVEPYSQDILFENANKKRESNRRKKHQQFQKGFLKTTEVHDAKDSSKHQKLNTSWSCTNVLCPRKTKGRNQEETIPAIPEEDTHSKRRH</sequence>
<dbReference type="OrthoDB" id="1906110at2759"/>
<accession>A0A7J0GIK6</accession>
<proteinExistence type="inferred from homology"/>
<dbReference type="CDD" id="cd18137">
    <property type="entry name" value="HLD_clamp_pol_III_gamma_tau"/>
    <property type="match status" value="1"/>
</dbReference>
<dbReference type="GO" id="GO:0005663">
    <property type="term" value="C:DNA replication factor C complex"/>
    <property type="evidence" value="ECO:0007669"/>
    <property type="project" value="TreeGrafter"/>
</dbReference>
<dbReference type="InterPro" id="IPR008921">
    <property type="entry name" value="DNA_pol3_clamp-load_cplx_C"/>
</dbReference>
<dbReference type="Gene3D" id="3.40.50.300">
    <property type="entry name" value="P-loop containing nucleotide triphosphate hydrolases"/>
    <property type="match status" value="1"/>
</dbReference>
<dbReference type="SUPFAM" id="SSF48019">
    <property type="entry name" value="post-AAA+ oligomerization domain-like"/>
    <property type="match status" value="1"/>
</dbReference>
<dbReference type="Gene3D" id="1.20.272.10">
    <property type="match status" value="1"/>
</dbReference>
<dbReference type="InterPro" id="IPR022754">
    <property type="entry name" value="DNA_pol_III_gamma-3"/>
</dbReference>
<name>A0A7J0GIK6_9ERIC</name>
<organism evidence="11 12">
    <name type="scientific">Actinidia rufa</name>
    <dbReference type="NCBI Taxonomy" id="165716"/>
    <lineage>
        <taxon>Eukaryota</taxon>
        <taxon>Viridiplantae</taxon>
        <taxon>Streptophyta</taxon>
        <taxon>Embryophyta</taxon>
        <taxon>Tracheophyta</taxon>
        <taxon>Spermatophyta</taxon>
        <taxon>Magnoliopsida</taxon>
        <taxon>eudicotyledons</taxon>
        <taxon>Gunneridae</taxon>
        <taxon>Pentapetalae</taxon>
        <taxon>asterids</taxon>
        <taxon>Ericales</taxon>
        <taxon>Actinidiaceae</taxon>
        <taxon>Actinidia</taxon>
    </lineage>
</organism>
<comment type="caution">
    <text evidence="11">The sequence shown here is derived from an EMBL/GenBank/DDBJ whole genome shotgun (WGS) entry which is preliminary data.</text>
</comment>
<dbReference type="GO" id="GO:0006261">
    <property type="term" value="P:DNA-templated DNA replication"/>
    <property type="evidence" value="ECO:0007669"/>
    <property type="project" value="TreeGrafter"/>
</dbReference>
<evidence type="ECO:0000259" key="8">
    <source>
        <dbReference type="Pfam" id="PF12169"/>
    </source>
</evidence>